<proteinExistence type="predicted"/>
<evidence type="ECO:0008006" key="3">
    <source>
        <dbReference type="Google" id="ProtNLM"/>
    </source>
</evidence>
<evidence type="ECO:0000313" key="2">
    <source>
        <dbReference type="Proteomes" id="UP001058860"/>
    </source>
</evidence>
<dbReference type="Proteomes" id="UP001058860">
    <property type="component" value="Chromosome"/>
</dbReference>
<dbReference type="EMBL" id="CP088295">
    <property type="protein sequence ID" value="UUY06268.1"/>
    <property type="molecule type" value="Genomic_DNA"/>
</dbReference>
<organism evidence="1 2">
    <name type="scientific">Svornostia abyssi</name>
    <dbReference type="NCBI Taxonomy" id="2898438"/>
    <lineage>
        <taxon>Bacteria</taxon>
        <taxon>Bacillati</taxon>
        <taxon>Actinomycetota</taxon>
        <taxon>Thermoleophilia</taxon>
        <taxon>Solirubrobacterales</taxon>
        <taxon>Baekduiaceae</taxon>
        <taxon>Svornostia</taxon>
    </lineage>
</organism>
<gene>
    <name evidence="1" type="ORF">LRS13_06315</name>
</gene>
<sequence>MTPTYVAGFRAFLDLNRCVRKGERAIRILAPCPVKERDDAGEETGERKVFFRSVPVFDVSMTDPLPGKDPVVLEPPSEPITGDSHHHLLAPLVELAGELGYTIEFRDLDEHGPRGWCDAKHKQIVIAAGPANCQVRTLTHEIAHALGIGYADYGREQAEVLVDCVTYVVCSSAGLDIDGESIPYVAGWGEDGALEAVRRYADTVDTVARRIEDALIADSQAEPVEQTKSVA</sequence>
<keyword evidence="2" id="KW-1185">Reference proteome</keyword>
<reference evidence="2" key="1">
    <citation type="submission" date="2021-11" db="EMBL/GenBank/DDBJ databases">
        <title>Cultivation dependent microbiological survey of springs from the worlds oldest radium mine currently devoted to the extraction of radon-saturated water.</title>
        <authorList>
            <person name="Kapinusova G."/>
            <person name="Smrhova T."/>
            <person name="Strejcek M."/>
            <person name="Suman J."/>
            <person name="Jani K."/>
            <person name="Pajer P."/>
            <person name="Uhlik O."/>
        </authorList>
    </citation>
    <scope>NUCLEOTIDE SEQUENCE [LARGE SCALE GENOMIC DNA]</scope>
    <source>
        <strain evidence="2">J379</strain>
    </source>
</reference>
<evidence type="ECO:0000313" key="1">
    <source>
        <dbReference type="EMBL" id="UUY06268.1"/>
    </source>
</evidence>
<protein>
    <recommendedName>
        <fullName evidence="3">Peptidase M10 metallopeptidase domain-containing protein</fullName>
    </recommendedName>
</protein>
<name>A0ABY5PNN6_9ACTN</name>
<accession>A0ABY5PNN6</accession>